<sequence length="301" mass="34417">MNSLTRMWKKEWPLHLMLLPGLAFIIIFSYIPMSGIMMAFQKYVPNKGLFGSPFIGWRNFQLLMDYPDIRRVFFNTVYIAVMKIVAGLFVPITIAILLNELRREWIKRTFQTLVYLPHFLSWVLLSGILVDILSPSSGIFNQMLGWFGIKPIFFLGDNNWFPYVMVISDVWKEFGFGTIVYLAALTGINPTLYEAAEIDGAGRWKQTLHVTLPGMMPIIVLMLTLNIGNVLNAGFDQIFNLYSAPVYESADIIDTFVYRMGIQQAQFGFATAVGLLKSVVSFIFISVSYVLAYRLANYRIF</sequence>
<feature type="transmembrane region" description="Helical" evidence="7">
    <location>
        <begin position="267"/>
        <end position="292"/>
    </location>
</feature>
<feature type="transmembrane region" description="Helical" evidence="7">
    <location>
        <begin position="12"/>
        <end position="31"/>
    </location>
</feature>
<keyword evidence="5 7" id="KW-1133">Transmembrane helix</keyword>
<feature type="domain" description="ABC transmembrane type-1" evidence="8">
    <location>
        <begin position="73"/>
        <end position="288"/>
    </location>
</feature>
<evidence type="ECO:0000259" key="8">
    <source>
        <dbReference type="PROSITE" id="PS50928"/>
    </source>
</evidence>
<dbReference type="Pfam" id="PF00528">
    <property type="entry name" value="BPD_transp_1"/>
    <property type="match status" value="1"/>
</dbReference>
<dbReference type="PATRIC" id="fig|1705565.3.peg.4058"/>
<feature type="transmembrane region" description="Helical" evidence="7">
    <location>
        <begin position="160"/>
        <end position="186"/>
    </location>
</feature>
<dbReference type="AlphaFoldDB" id="A0A0M1P4T8"/>
<dbReference type="CDD" id="cd06261">
    <property type="entry name" value="TM_PBP2"/>
    <property type="match status" value="1"/>
</dbReference>
<dbReference type="PROSITE" id="PS50928">
    <property type="entry name" value="ABC_TM1"/>
    <property type="match status" value="1"/>
</dbReference>
<evidence type="ECO:0000256" key="4">
    <source>
        <dbReference type="ARBA" id="ARBA00022692"/>
    </source>
</evidence>
<feature type="transmembrane region" description="Helical" evidence="7">
    <location>
        <begin position="72"/>
        <end position="98"/>
    </location>
</feature>
<dbReference type="InterPro" id="IPR050809">
    <property type="entry name" value="UgpAE/MalFG_permease"/>
</dbReference>
<evidence type="ECO:0000313" key="9">
    <source>
        <dbReference type="EMBL" id="KOR89498.1"/>
    </source>
</evidence>
<dbReference type="SUPFAM" id="SSF161098">
    <property type="entry name" value="MetI-like"/>
    <property type="match status" value="1"/>
</dbReference>
<keyword evidence="2 7" id="KW-0813">Transport</keyword>
<dbReference type="PANTHER" id="PTHR43227:SF11">
    <property type="entry name" value="BLL4140 PROTEIN"/>
    <property type="match status" value="1"/>
</dbReference>
<dbReference type="Proteomes" id="UP000036932">
    <property type="component" value="Unassembled WGS sequence"/>
</dbReference>
<dbReference type="PANTHER" id="PTHR43227">
    <property type="entry name" value="BLL4140 PROTEIN"/>
    <property type="match status" value="1"/>
</dbReference>
<comment type="caution">
    <text evidence="9">The sequence shown here is derived from an EMBL/GenBank/DDBJ whole genome shotgun (WGS) entry which is preliminary data.</text>
</comment>
<feature type="transmembrane region" description="Helical" evidence="7">
    <location>
        <begin position="119"/>
        <end position="140"/>
    </location>
</feature>
<evidence type="ECO:0000256" key="7">
    <source>
        <dbReference type="RuleBase" id="RU363032"/>
    </source>
</evidence>
<dbReference type="GO" id="GO:0055085">
    <property type="term" value="P:transmembrane transport"/>
    <property type="evidence" value="ECO:0007669"/>
    <property type="project" value="InterPro"/>
</dbReference>
<evidence type="ECO:0000256" key="6">
    <source>
        <dbReference type="ARBA" id="ARBA00023136"/>
    </source>
</evidence>
<name>A0A0M1P4T8_9BACL</name>
<keyword evidence="10" id="KW-1185">Reference proteome</keyword>
<organism evidence="9 10">
    <name type="scientific">Paenibacillus solani</name>
    <dbReference type="NCBI Taxonomy" id="1705565"/>
    <lineage>
        <taxon>Bacteria</taxon>
        <taxon>Bacillati</taxon>
        <taxon>Bacillota</taxon>
        <taxon>Bacilli</taxon>
        <taxon>Bacillales</taxon>
        <taxon>Paenibacillaceae</taxon>
        <taxon>Paenibacillus</taxon>
    </lineage>
</organism>
<protein>
    <submittedName>
        <fullName evidence="9">Protein lplB</fullName>
    </submittedName>
</protein>
<dbReference type="InterPro" id="IPR035906">
    <property type="entry name" value="MetI-like_sf"/>
</dbReference>
<dbReference type="GO" id="GO:0005886">
    <property type="term" value="C:plasma membrane"/>
    <property type="evidence" value="ECO:0007669"/>
    <property type="project" value="UniProtKB-SubCell"/>
</dbReference>
<dbReference type="EMBL" id="LIUT01000001">
    <property type="protein sequence ID" value="KOR89498.1"/>
    <property type="molecule type" value="Genomic_DNA"/>
</dbReference>
<keyword evidence="4 7" id="KW-0812">Transmembrane</keyword>
<reference evidence="10" key="1">
    <citation type="submission" date="2015-08" db="EMBL/GenBank/DDBJ databases">
        <title>Genome sequencing project for genomic taxonomy and phylogenomics of Bacillus-like bacteria.</title>
        <authorList>
            <person name="Liu B."/>
            <person name="Wang J."/>
            <person name="Zhu Y."/>
            <person name="Liu G."/>
            <person name="Chen Q."/>
            <person name="Chen Z."/>
            <person name="Lan J."/>
            <person name="Che J."/>
            <person name="Ge C."/>
            <person name="Shi H."/>
            <person name="Pan Z."/>
            <person name="Liu X."/>
        </authorList>
    </citation>
    <scope>NUCLEOTIDE SEQUENCE [LARGE SCALE GENOMIC DNA]</scope>
    <source>
        <strain evidence="10">FJAT-22460</strain>
    </source>
</reference>
<keyword evidence="3" id="KW-1003">Cell membrane</keyword>
<comment type="subcellular location">
    <subcellularLocation>
        <location evidence="1 7">Cell membrane</location>
        <topology evidence="1 7">Multi-pass membrane protein</topology>
    </subcellularLocation>
</comment>
<accession>A0A0M1P4T8</accession>
<dbReference type="InterPro" id="IPR000515">
    <property type="entry name" value="MetI-like"/>
</dbReference>
<comment type="similarity">
    <text evidence="7">Belongs to the binding-protein-dependent transport system permease family.</text>
</comment>
<keyword evidence="6 7" id="KW-0472">Membrane</keyword>
<proteinExistence type="inferred from homology"/>
<dbReference type="Gene3D" id="1.10.3720.10">
    <property type="entry name" value="MetI-like"/>
    <property type="match status" value="1"/>
</dbReference>
<dbReference type="RefSeq" id="WP_054402538.1">
    <property type="nucleotide sequence ID" value="NZ_LIUT01000001.1"/>
</dbReference>
<feature type="transmembrane region" description="Helical" evidence="7">
    <location>
        <begin position="207"/>
        <end position="227"/>
    </location>
</feature>
<evidence type="ECO:0000313" key="10">
    <source>
        <dbReference type="Proteomes" id="UP000036932"/>
    </source>
</evidence>
<dbReference type="OrthoDB" id="9785836at2"/>
<evidence type="ECO:0000256" key="3">
    <source>
        <dbReference type="ARBA" id="ARBA00022475"/>
    </source>
</evidence>
<evidence type="ECO:0000256" key="2">
    <source>
        <dbReference type="ARBA" id="ARBA00022448"/>
    </source>
</evidence>
<evidence type="ECO:0000256" key="5">
    <source>
        <dbReference type="ARBA" id="ARBA00022989"/>
    </source>
</evidence>
<gene>
    <name evidence="9" type="ORF">AM231_10345</name>
</gene>
<evidence type="ECO:0000256" key="1">
    <source>
        <dbReference type="ARBA" id="ARBA00004651"/>
    </source>
</evidence>